<dbReference type="Proteomes" id="UP000465302">
    <property type="component" value="Unassembled WGS sequence"/>
</dbReference>
<evidence type="ECO:0000259" key="3">
    <source>
        <dbReference type="Pfam" id="PF13193"/>
    </source>
</evidence>
<comment type="caution">
    <text evidence="5">The sequence shown here is derived from an EMBL/GenBank/DDBJ whole genome shotgun (WGS) entry which is preliminary data.</text>
</comment>
<dbReference type="GO" id="GO:0016878">
    <property type="term" value="F:acid-thiol ligase activity"/>
    <property type="evidence" value="ECO:0007669"/>
    <property type="project" value="UniProtKB-ARBA"/>
</dbReference>
<name>A0A2A7MVM2_MYCAG</name>
<dbReference type="PANTHER" id="PTHR43767:SF1">
    <property type="entry name" value="NONRIBOSOMAL PEPTIDE SYNTHASE PES1 (EUROFUNG)-RELATED"/>
    <property type="match status" value="1"/>
</dbReference>
<reference evidence="5 6" key="1">
    <citation type="submission" date="2017-10" db="EMBL/GenBank/DDBJ databases">
        <title>The new phylogeny of genus Mycobacterium.</title>
        <authorList>
            <person name="Tortoli E."/>
            <person name="Trovato A."/>
            <person name="Cirillo D.M."/>
        </authorList>
    </citation>
    <scope>NUCLEOTIDE SEQUENCE [LARGE SCALE GENOMIC DNA]</scope>
    <source>
        <strain evidence="5 6">CCUG37673</strain>
    </source>
</reference>
<organism evidence="5 6">
    <name type="scientific">Mycolicibacterium agri</name>
    <name type="common">Mycobacterium agri</name>
    <dbReference type="NCBI Taxonomy" id="36811"/>
    <lineage>
        <taxon>Bacteria</taxon>
        <taxon>Bacillati</taxon>
        <taxon>Actinomycetota</taxon>
        <taxon>Actinomycetes</taxon>
        <taxon>Mycobacteriales</taxon>
        <taxon>Mycobacteriaceae</taxon>
        <taxon>Mycolicibacterium</taxon>
    </lineage>
</organism>
<reference evidence="4 7" key="2">
    <citation type="journal article" date="2019" name="Emerg. Microbes Infect.">
        <title>Comprehensive subspecies identification of 175 nontuberculous mycobacteria species based on 7547 genomic profiles.</title>
        <authorList>
            <person name="Matsumoto Y."/>
            <person name="Kinjo T."/>
            <person name="Motooka D."/>
            <person name="Nabeya D."/>
            <person name="Jung N."/>
            <person name="Uechi K."/>
            <person name="Horii T."/>
            <person name="Iida T."/>
            <person name="Fujita J."/>
            <person name="Nakamura S."/>
        </authorList>
    </citation>
    <scope>NUCLEOTIDE SEQUENCE [LARGE SCALE GENOMIC DNA]</scope>
    <source>
        <strain evidence="4 7">JCM 6377</strain>
    </source>
</reference>
<dbReference type="InterPro" id="IPR025110">
    <property type="entry name" value="AMP-bd_C"/>
</dbReference>
<protein>
    <submittedName>
        <fullName evidence="4">ATP-dependent acyl-CoA ligase</fullName>
    </submittedName>
</protein>
<dbReference type="OrthoDB" id="2579187at2"/>
<dbReference type="PANTHER" id="PTHR43767">
    <property type="entry name" value="LONG-CHAIN-FATTY-ACID--COA LIGASE"/>
    <property type="match status" value="1"/>
</dbReference>
<proteinExistence type="predicted"/>
<dbReference type="EMBL" id="PDCP01000041">
    <property type="protein sequence ID" value="PEG35714.1"/>
    <property type="molecule type" value="Genomic_DNA"/>
</dbReference>
<dbReference type="Gene3D" id="3.40.50.12780">
    <property type="entry name" value="N-terminal domain of ligase-like"/>
    <property type="match status" value="1"/>
</dbReference>
<evidence type="ECO:0000313" key="4">
    <source>
        <dbReference type="EMBL" id="GFG54139.1"/>
    </source>
</evidence>
<dbReference type="EMBL" id="BLKS01000001">
    <property type="protein sequence ID" value="GFG54139.1"/>
    <property type="molecule type" value="Genomic_DNA"/>
</dbReference>
<dbReference type="PROSITE" id="PS00455">
    <property type="entry name" value="AMP_BINDING"/>
    <property type="match status" value="1"/>
</dbReference>
<dbReference type="InterPro" id="IPR042099">
    <property type="entry name" value="ANL_N_sf"/>
</dbReference>
<feature type="region of interest" description="Disordered" evidence="1">
    <location>
        <begin position="502"/>
        <end position="526"/>
    </location>
</feature>
<dbReference type="SUPFAM" id="SSF56801">
    <property type="entry name" value="Acetyl-CoA synthetase-like"/>
    <property type="match status" value="1"/>
</dbReference>
<feature type="compositionally biased region" description="Basic and acidic residues" evidence="1">
    <location>
        <begin position="509"/>
        <end position="526"/>
    </location>
</feature>
<keyword evidence="4" id="KW-0436">Ligase</keyword>
<evidence type="ECO:0000256" key="1">
    <source>
        <dbReference type="SAM" id="MobiDB-lite"/>
    </source>
</evidence>
<dbReference type="Pfam" id="PF00501">
    <property type="entry name" value="AMP-binding"/>
    <property type="match status" value="1"/>
</dbReference>
<dbReference type="InterPro" id="IPR000873">
    <property type="entry name" value="AMP-dep_synth/lig_dom"/>
</dbReference>
<evidence type="ECO:0000259" key="2">
    <source>
        <dbReference type="Pfam" id="PF00501"/>
    </source>
</evidence>
<feature type="domain" description="AMP-dependent synthetase/ligase" evidence="2">
    <location>
        <begin position="13"/>
        <end position="375"/>
    </location>
</feature>
<evidence type="ECO:0000313" key="6">
    <source>
        <dbReference type="Proteomes" id="UP000220914"/>
    </source>
</evidence>
<accession>A0A2A7MVM2</accession>
<reference evidence="4" key="3">
    <citation type="submission" date="2020-02" db="EMBL/GenBank/DDBJ databases">
        <authorList>
            <person name="Matsumoto Y."/>
            <person name="Motooka D."/>
            <person name="Nakamura S."/>
        </authorList>
    </citation>
    <scope>NUCLEOTIDE SEQUENCE</scope>
    <source>
        <strain evidence="4">JCM 6377</strain>
    </source>
</reference>
<dbReference type="InterPro" id="IPR020845">
    <property type="entry name" value="AMP-binding_CS"/>
</dbReference>
<dbReference type="AlphaFoldDB" id="A0A2A7MVM2"/>
<dbReference type="InterPro" id="IPR050237">
    <property type="entry name" value="ATP-dep_AMP-bd_enzyme"/>
</dbReference>
<evidence type="ECO:0000313" key="7">
    <source>
        <dbReference type="Proteomes" id="UP000465302"/>
    </source>
</evidence>
<evidence type="ECO:0000313" key="5">
    <source>
        <dbReference type="EMBL" id="PEG35714.1"/>
    </source>
</evidence>
<dbReference type="InterPro" id="IPR045851">
    <property type="entry name" value="AMP-bd_C_sf"/>
</dbReference>
<dbReference type="Pfam" id="PF13193">
    <property type="entry name" value="AMP-binding_C"/>
    <property type="match status" value="1"/>
</dbReference>
<sequence length="526" mass="58571">MDLAALTVGRFLAEAVEEVPDDPLLIWQDTHISYREFDEHSNRAANVWHDLGVRRGDHVAFMVDNKPEFLYAWFGLAKLGATLVAINTGFKEQETRYILEHSQAKYALVDDVYADVVAPSIDTLPGLNAVYCMQAGGMFPHFGELVARADTAAPAADVHPDDVVSFIYTSGTTGNPKAVMQSQKNFVLTGQAYPHWMRMAKGDRIYACLPLFHINSQAYSMMGAIGARGAIVLAPKFSASTFWDDIRRHKVAVFNFIGAMTLILSKKEPADDDLDNDVKVAYGVPALPGELREALERRYGMKVISGFGMSETTFGLLEPFDERRRAGAMGFPRHHPDPSVPRTEAAVVDEDGNHLGDNQIGELVLRGPAHMLGYFNDPDKTAEVLRDGWLYTGDMVRRDTDGQYYFVDRKKDIVRRRGENVSSLEVENVINEHPAVLECAVIGVPSELTDEELMVFIVPRDGAELDFADIGDWAADRLARFKVPRYYRQIDALPKTSTQKIAKHQLRASVDDPSKGYDRDLAASAR</sequence>
<gene>
    <name evidence="4" type="primary">caiC</name>
    <name evidence="5" type="ORF">CQY20_21000</name>
    <name evidence="4" type="ORF">MAGR_55800</name>
</gene>
<dbReference type="Proteomes" id="UP000220914">
    <property type="component" value="Unassembled WGS sequence"/>
</dbReference>
<keyword evidence="6" id="KW-1185">Reference proteome</keyword>
<feature type="domain" description="AMP-binding enzyme C-terminal" evidence="3">
    <location>
        <begin position="425"/>
        <end position="500"/>
    </location>
</feature>
<dbReference type="RefSeq" id="WP_097942013.1">
    <property type="nucleotide sequence ID" value="NZ_BLKS01000001.1"/>
</dbReference>
<dbReference type="Gene3D" id="3.30.300.30">
    <property type="match status" value="1"/>
</dbReference>